<organism evidence="2 3">
    <name type="scientific">Mollisia scopiformis</name>
    <name type="common">Conifer needle endophyte fungus</name>
    <name type="synonym">Phialocephala scopiformis</name>
    <dbReference type="NCBI Taxonomy" id="149040"/>
    <lineage>
        <taxon>Eukaryota</taxon>
        <taxon>Fungi</taxon>
        <taxon>Dikarya</taxon>
        <taxon>Ascomycota</taxon>
        <taxon>Pezizomycotina</taxon>
        <taxon>Leotiomycetes</taxon>
        <taxon>Helotiales</taxon>
        <taxon>Mollisiaceae</taxon>
        <taxon>Mollisia</taxon>
    </lineage>
</organism>
<dbReference type="Gene3D" id="3.90.550.20">
    <property type="match status" value="1"/>
</dbReference>
<dbReference type="InterPro" id="IPR007577">
    <property type="entry name" value="GlycoTrfase_DXD_sugar-bd_CS"/>
</dbReference>
<dbReference type="Proteomes" id="UP000070700">
    <property type="component" value="Unassembled WGS sequence"/>
</dbReference>
<evidence type="ECO:0000256" key="1">
    <source>
        <dbReference type="ARBA" id="ARBA00009003"/>
    </source>
</evidence>
<sequence>MLAIHQRPLSPSRKPLFLSLLTICCIFLTYKIHTPKTWYTLSPLPPSPPTIPQNLWYKLGPSGLNNQTHQWTQSCITPNPSHTPSFLIDTTAETWIRQTFAHRPEIVEVYTALAIPVLKADMLRYLLLFVEGGIWSDLDVSCDGVPIRDWVPVQYRERADLVAGWEFDVGWGENVVRELATWIIMARPGARHLLVAVDDILHSIKEKSKEFNVEVGALTTGMVGDVVDFTGPRRFTRSVMKSLEVRMGEGVDMGSTSNLEEPRLVGDVLVMPGFAFAARSNRYKEDYVQRTPKLVTHHFAGTWKNEYGGEGG</sequence>
<dbReference type="InParanoid" id="A0A132B8S3"/>
<dbReference type="KEGG" id="psco:LY89DRAFT_326022"/>
<dbReference type="SUPFAM" id="SSF53448">
    <property type="entry name" value="Nucleotide-diphospho-sugar transferases"/>
    <property type="match status" value="1"/>
</dbReference>
<dbReference type="EMBL" id="KQ947434">
    <property type="protein sequence ID" value="KUJ08771.1"/>
    <property type="molecule type" value="Genomic_DNA"/>
</dbReference>
<accession>A0A132B8S3</accession>
<keyword evidence="3" id="KW-1185">Reference proteome</keyword>
<evidence type="ECO:0000313" key="2">
    <source>
        <dbReference type="EMBL" id="KUJ08771.1"/>
    </source>
</evidence>
<dbReference type="InterPro" id="IPR029044">
    <property type="entry name" value="Nucleotide-diphossugar_trans"/>
</dbReference>
<evidence type="ECO:0000313" key="3">
    <source>
        <dbReference type="Proteomes" id="UP000070700"/>
    </source>
</evidence>
<gene>
    <name evidence="2" type="ORF">LY89DRAFT_326022</name>
</gene>
<dbReference type="GO" id="GO:0000136">
    <property type="term" value="C:mannan polymerase complex"/>
    <property type="evidence" value="ECO:0007669"/>
    <property type="project" value="TreeGrafter"/>
</dbReference>
<name>A0A132B8S3_MOLSC</name>
<dbReference type="RefSeq" id="XP_018063126.1">
    <property type="nucleotide sequence ID" value="XM_018206748.1"/>
</dbReference>
<dbReference type="Pfam" id="PF04488">
    <property type="entry name" value="Gly_transf_sug"/>
    <property type="match status" value="1"/>
</dbReference>
<dbReference type="AlphaFoldDB" id="A0A132B8S3"/>
<proteinExistence type="inferred from homology"/>
<dbReference type="PANTHER" id="PTHR31834">
    <property type="entry name" value="INITIATION-SPECIFIC ALPHA-1,6-MANNOSYLTRANSFERASE"/>
    <property type="match status" value="1"/>
</dbReference>
<comment type="similarity">
    <text evidence="1">Belongs to the glycosyltransferase 32 family.</text>
</comment>
<dbReference type="PANTHER" id="PTHR31834:SF8">
    <property type="entry name" value="TRANSFERASE, PUTATIVE (AFU_ORTHOLOGUE AFUA_6G14040)-RELATED"/>
    <property type="match status" value="1"/>
</dbReference>
<dbReference type="OrthoDB" id="409543at2759"/>
<reference evidence="2 3" key="1">
    <citation type="submission" date="2015-10" db="EMBL/GenBank/DDBJ databases">
        <title>Full genome of DAOMC 229536 Phialocephala scopiformis, a fungal endophyte of spruce producing the potent anti-insectan compound rugulosin.</title>
        <authorList>
            <consortium name="DOE Joint Genome Institute"/>
            <person name="Walker A.K."/>
            <person name="Frasz S.L."/>
            <person name="Seifert K.A."/>
            <person name="Miller J.D."/>
            <person name="Mondo S.J."/>
            <person name="Labutti K."/>
            <person name="Lipzen A."/>
            <person name="Dockter R."/>
            <person name="Kennedy M."/>
            <person name="Grigoriev I.V."/>
            <person name="Spatafora J.W."/>
        </authorList>
    </citation>
    <scope>NUCLEOTIDE SEQUENCE [LARGE SCALE GENOMIC DNA]</scope>
    <source>
        <strain evidence="2 3">CBS 120377</strain>
    </source>
</reference>
<evidence type="ECO:0008006" key="4">
    <source>
        <dbReference type="Google" id="ProtNLM"/>
    </source>
</evidence>
<dbReference type="GeneID" id="28816474"/>
<dbReference type="GO" id="GO:0006487">
    <property type="term" value="P:protein N-linked glycosylation"/>
    <property type="evidence" value="ECO:0007669"/>
    <property type="project" value="TreeGrafter"/>
</dbReference>
<protein>
    <recommendedName>
        <fullName evidence="4">Glycosyltransferase family 32 protein</fullName>
    </recommendedName>
</protein>
<dbReference type="InterPro" id="IPR039367">
    <property type="entry name" value="Och1-like"/>
</dbReference>
<dbReference type="GO" id="GO:0000009">
    <property type="term" value="F:alpha-1,6-mannosyltransferase activity"/>
    <property type="evidence" value="ECO:0007669"/>
    <property type="project" value="InterPro"/>
</dbReference>